<name>A0AAD1VXT7_PELCU</name>
<evidence type="ECO:0000313" key="9">
    <source>
        <dbReference type="EMBL" id="CAH2272882.1"/>
    </source>
</evidence>
<comment type="similarity">
    <text evidence="2">Belongs to the TGF-beta family. GDNF subfamily.</text>
</comment>
<dbReference type="EMBL" id="OW240914">
    <property type="protein sequence ID" value="CAH2272882.1"/>
    <property type="molecule type" value="Genomic_DNA"/>
</dbReference>
<comment type="subcellular location">
    <subcellularLocation>
        <location evidence="1">Secreted</location>
    </subcellularLocation>
</comment>
<reference evidence="9" key="1">
    <citation type="submission" date="2022-03" db="EMBL/GenBank/DDBJ databases">
        <authorList>
            <person name="Alioto T."/>
            <person name="Alioto T."/>
            <person name="Gomez Garrido J."/>
        </authorList>
    </citation>
    <scope>NUCLEOTIDE SEQUENCE</scope>
</reference>
<evidence type="ECO:0000313" key="10">
    <source>
        <dbReference type="Proteomes" id="UP001295444"/>
    </source>
</evidence>
<evidence type="ECO:0000256" key="5">
    <source>
        <dbReference type="ARBA" id="ARBA00023030"/>
    </source>
</evidence>
<protein>
    <submittedName>
        <fullName evidence="9">Persephin</fullName>
    </submittedName>
</protein>
<dbReference type="Gene3D" id="2.10.90.10">
    <property type="entry name" value="Cystine-knot cytokines"/>
    <property type="match status" value="1"/>
</dbReference>
<dbReference type="GO" id="GO:0030971">
    <property type="term" value="F:receptor tyrosine kinase binding"/>
    <property type="evidence" value="ECO:0007669"/>
    <property type="project" value="InterPro"/>
</dbReference>
<dbReference type="PROSITE" id="PS51362">
    <property type="entry name" value="TGF_BETA_2"/>
    <property type="match status" value="1"/>
</dbReference>
<organism evidence="9 10">
    <name type="scientific">Pelobates cultripes</name>
    <name type="common">Western spadefoot toad</name>
    <dbReference type="NCBI Taxonomy" id="61616"/>
    <lineage>
        <taxon>Eukaryota</taxon>
        <taxon>Metazoa</taxon>
        <taxon>Chordata</taxon>
        <taxon>Craniata</taxon>
        <taxon>Vertebrata</taxon>
        <taxon>Euteleostomi</taxon>
        <taxon>Amphibia</taxon>
        <taxon>Batrachia</taxon>
        <taxon>Anura</taxon>
        <taxon>Pelobatoidea</taxon>
        <taxon>Pelobatidae</taxon>
        <taxon>Pelobates</taxon>
    </lineage>
</organism>
<dbReference type="CDD" id="cd19382">
    <property type="entry name" value="TGF_beta_Persephin"/>
    <property type="match status" value="1"/>
</dbReference>
<dbReference type="GO" id="GO:0008083">
    <property type="term" value="F:growth factor activity"/>
    <property type="evidence" value="ECO:0007669"/>
    <property type="project" value="UniProtKB-KW"/>
</dbReference>
<dbReference type="GO" id="GO:0030116">
    <property type="term" value="F:glial cell-derived neurotrophic factor receptor binding"/>
    <property type="evidence" value="ECO:0007669"/>
    <property type="project" value="InterPro"/>
</dbReference>
<dbReference type="InterPro" id="IPR043401">
    <property type="entry name" value="GDNF_fam"/>
</dbReference>
<proteinExistence type="inferred from homology"/>
<dbReference type="PANTHER" id="PTHR12173:SF8">
    <property type="entry name" value="PERSEPHIN"/>
    <property type="match status" value="1"/>
</dbReference>
<evidence type="ECO:0000256" key="1">
    <source>
        <dbReference type="ARBA" id="ARBA00004613"/>
    </source>
</evidence>
<dbReference type="PANTHER" id="PTHR12173">
    <property type="entry name" value="GDNF SUBFAMILY OF TGF-BETA FAMILY"/>
    <property type="match status" value="1"/>
</dbReference>
<keyword evidence="6" id="KW-1015">Disulfide bond</keyword>
<evidence type="ECO:0000256" key="3">
    <source>
        <dbReference type="ARBA" id="ARBA00022525"/>
    </source>
</evidence>
<dbReference type="GO" id="GO:0048731">
    <property type="term" value="P:system development"/>
    <property type="evidence" value="ECO:0007669"/>
    <property type="project" value="UniProtKB-ARBA"/>
</dbReference>
<sequence length="183" mass="20910">MHIKKRLQRYKMRCEKQLWVALFFSMLGRAALVALDTRRAYGVALNKIGFHQDAGEISSLYDDRTKPRVRRRLAQPGRPRTDERECRLKTLLLQVGDLGLGYDSEETVLFKYCGGGCPRSRTNHDLTLSRLLQKSDQPSLLEDKIFGGPCCRPTHYEDVAFLDDRHRWHTVEQLSAAACGCVG</sequence>
<keyword evidence="3" id="KW-0964">Secreted</keyword>
<dbReference type="Proteomes" id="UP001295444">
    <property type="component" value="Chromosome 03"/>
</dbReference>
<evidence type="ECO:0000256" key="7">
    <source>
        <dbReference type="RuleBase" id="RU000354"/>
    </source>
</evidence>
<evidence type="ECO:0000256" key="4">
    <source>
        <dbReference type="ARBA" id="ARBA00022729"/>
    </source>
</evidence>
<keyword evidence="10" id="KW-1185">Reference proteome</keyword>
<feature type="domain" description="TGF-beta family profile" evidence="8">
    <location>
        <begin position="68"/>
        <end position="182"/>
    </location>
</feature>
<keyword evidence="4" id="KW-0732">Signal</keyword>
<dbReference type="AlphaFoldDB" id="A0AAD1VXT7"/>
<evidence type="ECO:0000256" key="2">
    <source>
        <dbReference type="ARBA" id="ARBA00009832"/>
    </source>
</evidence>
<dbReference type="GO" id="GO:0005576">
    <property type="term" value="C:extracellular region"/>
    <property type="evidence" value="ECO:0007669"/>
    <property type="project" value="UniProtKB-SubCell"/>
</dbReference>
<gene>
    <name evidence="9" type="ORF">PECUL_23A054261</name>
</gene>
<evidence type="ECO:0000259" key="8">
    <source>
        <dbReference type="PROSITE" id="PS51362"/>
    </source>
</evidence>
<accession>A0AAD1VXT7</accession>
<dbReference type="SUPFAM" id="SSF57501">
    <property type="entry name" value="Cystine-knot cytokines"/>
    <property type="match status" value="1"/>
</dbReference>
<keyword evidence="5 7" id="KW-0339">Growth factor</keyword>
<dbReference type="InterPro" id="IPR001839">
    <property type="entry name" value="TGF-b_C"/>
</dbReference>
<dbReference type="Pfam" id="PF00019">
    <property type="entry name" value="TGF_beta"/>
    <property type="match status" value="1"/>
</dbReference>
<evidence type="ECO:0000256" key="6">
    <source>
        <dbReference type="ARBA" id="ARBA00023157"/>
    </source>
</evidence>
<dbReference type="InterPro" id="IPR029034">
    <property type="entry name" value="Cystine-knot_cytokine"/>
</dbReference>